<evidence type="ECO:0000256" key="1">
    <source>
        <dbReference type="SAM" id="MobiDB-lite"/>
    </source>
</evidence>
<dbReference type="EMBL" id="CP022521">
    <property type="protein sequence ID" value="ASO23044.1"/>
    <property type="molecule type" value="Genomic_DNA"/>
</dbReference>
<feature type="region of interest" description="Disordered" evidence="1">
    <location>
        <begin position="38"/>
        <end position="83"/>
    </location>
</feature>
<dbReference type="Proteomes" id="UP000204221">
    <property type="component" value="Chromosome"/>
</dbReference>
<gene>
    <name evidence="2" type="ORF">AHOG_27230</name>
</gene>
<dbReference type="KEGG" id="ahg:AHOG_27230"/>
<feature type="region of interest" description="Disordered" evidence="1">
    <location>
        <begin position="1"/>
        <end position="24"/>
    </location>
</feature>
<keyword evidence="3" id="KW-1185">Reference proteome</keyword>
<accession>A0A221WB78</accession>
<feature type="compositionally biased region" description="Basic residues" evidence="1">
    <location>
        <begin position="74"/>
        <end position="83"/>
    </location>
</feature>
<dbReference type="AlphaFoldDB" id="A0A221WB78"/>
<name>A0A221WB78_9PSEU</name>
<evidence type="ECO:0000313" key="3">
    <source>
        <dbReference type="Proteomes" id="UP000204221"/>
    </source>
</evidence>
<reference evidence="2 3" key="1">
    <citation type="submission" date="2017-07" db="EMBL/GenBank/DDBJ databases">
        <title>Complete genome sequence of Actinoalloteichus hoggarensis DSM 45943, type strain of Actinoalloteichus hoggarensis.</title>
        <authorList>
            <person name="Ruckert C."/>
            <person name="Nouioui I."/>
            <person name="Willmese J."/>
            <person name="van Wezel G."/>
            <person name="Klenk H.-P."/>
            <person name="Kalinowski J."/>
            <person name="Zotchev S.B."/>
        </authorList>
    </citation>
    <scope>NUCLEOTIDE SEQUENCE [LARGE SCALE GENOMIC DNA]</scope>
    <source>
        <strain evidence="2 3">DSM 45943</strain>
    </source>
</reference>
<proteinExistence type="predicted"/>
<sequence length="83" mass="8725">MGDEDGRAGRAAAAPVGPIEPERAARALLDRTAIRRGMQAAATRGSSEPSATAARVPRDRRNERVCSPLTPGGVHRRAHTKAS</sequence>
<evidence type="ECO:0000313" key="2">
    <source>
        <dbReference type="EMBL" id="ASO23044.1"/>
    </source>
</evidence>
<organism evidence="2 3">
    <name type="scientific">Actinoalloteichus hoggarensis</name>
    <dbReference type="NCBI Taxonomy" id="1470176"/>
    <lineage>
        <taxon>Bacteria</taxon>
        <taxon>Bacillati</taxon>
        <taxon>Actinomycetota</taxon>
        <taxon>Actinomycetes</taxon>
        <taxon>Pseudonocardiales</taxon>
        <taxon>Pseudonocardiaceae</taxon>
        <taxon>Actinoalloteichus</taxon>
    </lineage>
</organism>
<protein>
    <submittedName>
        <fullName evidence="2">Uncharacterized protein</fullName>
    </submittedName>
</protein>